<dbReference type="AlphaFoldDB" id="A0A8J3FRL7"/>
<evidence type="ECO:0000256" key="1">
    <source>
        <dbReference type="SAM" id="Phobius"/>
    </source>
</evidence>
<keyword evidence="1" id="KW-0812">Transmembrane</keyword>
<name>A0A8J3FRL7_9ACTN</name>
<gene>
    <name evidence="2" type="ORF">GCM10012284_59640</name>
</gene>
<organism evidence="2 3">
    <name type="scientific">Mangrovihabitans endophyticus</name>
    <dbReference type="NCBI Taxonomy" id="1751298"/>
    <lineage>
        <taxon>Bacteria</taxon>
        <taxon>Bacillati</taxon>
        <taxon>Actinomycetota</taxon>
        <taxon>Actinomycetes</taxon>
        <taxon>Micromonosporales</taxon>
        <taxon>Micromonosporaceae</taxon>
        <taxon>Mangrovihabitans</taxon>
    </lineage>
</organism>
<evidence type="ECO:0000313" key="2">
    <source>
        <dbReference type="EMBL" id="GGL17124.1"/>
    </source>
</evidence>
<proteinExistence type="predicted"/>
<evidence type="ECO:0000313" key="3">
    <source>
        <dbReference type="Proteomes" id="UP000656042"/>
    </source>
</evidence>
<comment type="caution">
    <text evidence="2">The sequence shown here is derived from an EMBL/GenBank/DDBJ whole genome shotgun (WGS) entry which is preliminary data.</text>
</comment>
<reference evidence="2" key="1">
    <citation type="journal article" date="2014" name="Int. J. Syst. Evol. Microbiol.">
        <title>Complete genome sequence of Corynebacterium casei LMG S-19264T (=DSM 44701T), isolated from a smear-ripened cheese.</title>
        <authorList>
            <consortium name="US DOE Joint Genome Institute (JGI-PGF)"/>
            <person name="Walter F."/>
            <person name="Albersmeier A."/>
            <person name="Kalinowski J."/>
            <person name="Ruckert C."/>
        </authorList>
    </citation>
    <scope>NUCLEOTIDE SEQUENCE</scope>
    <source>
        <strain evidence="2">CGMCC 4.7299</strain>
    </source>
</reference>
<reference evidence="2" key="2">
    <citation type="submission" date="2020-09" db="EMBL/GenBank/DDBJ databases">
        <authorList>
            <person name="Sun Q."/>
            <person name="Zhou Y."/>
        </authorList>
    </citation>
    <scope>NUCLEOTIDE SEQUENCE</scope>
    <source>
        <strain evidence="2">CGMCC 4.7299</strain>
    </source>
</reference>
<sequence length="99" mass="10843">MAEVRANFDLRFRVADDSEVSRARSFAQDRIDALLLQTLPLRDAGLLGKASQTESRSWSVFNTVMAAALILPMLGLKVLTGAHWGRITVAAFFSSPYSA</sequence>
<protein>
    <submittedName>
        <fullName evidence="2">Uncharacterized protein</fullName>
    </submittedName>
</protein>
<accession>A0A8J3FRL7</accession>
<keyword evidence="3" id="KW-1185">Reference proteome</keyword>
<keyword evidence="1" id="KW-1133">Transmembrane helix</keyword>
<dbReference type="Proteomes" id="UP000656042">
    <property type="component" value="Unassembled WGS sequence"/>
</dbReference>
<feature type="transmembrane region" description="Helical" evidence="1">
    <location>
        <begin position="58"/>
        <end position="76"/>
    </location>
</feature>
<dbReference type="RefSeq" id="WP_189082673.1">
    <property type="nucleotide sequence ID" value="NZ_BMMX01000055.1"/>
</dbReference>
<dbReference type="EMBL" id="BMMX01000055">
    <property type="protein sequence ID" value="GGL17124.1"/>
    <property type="molecule type" value="Genomic_DNA"/>
</dbReference>
<keyword evidence="1" id="KW-0472">Membrane</keyword>